<comment type="caution">
    <text evidence="19">The sequence shown here is derived from an EMBL/GenBank/DDBJ whole genome shotgun (WGS) entry which is preliminary data.</text>
</comment>
<feature type="transmembrane region" description="Helical" evidence="17">
    <location>
        <begin position="412"/>
        <end position="432"/>
    </location>
</feature>
<evidence type="ECO:0000256" key="1">
    <source>
        <dbReference type="ARBA" id="ARBA00004141"/>
    </source>
</evidence>
<keyword evidence="8 17" id="KW-0812">Transmembrane</keyword>
<reference evidence="19" key="2">
    <citation type="submission" date="2020-02" db="EMBL/GenBank/DDBJ databases">
        <title>Identification and distribution of gene clusters putatively required for synthesis of sphingolipid metabolism inhibitors in phylogenetically diverse species of the filamentous fungus Fusarium.</title>
        <authorList>
            <person name="Kim H.-S."/>
            <person name="Busman M."/>
            <person name="Brown D.W."/>
            <person name="Divon H."/>
            <person name="Uhlig S."/>
            <person name="Proctor R.H."/>
        </authorList>
    </citation>
    <scope>NUCLEOTIDE SEQUENCE</scope>
    <source>
        <strain evidence="19">NRRL 25174</strain>
    </source>
</reference>
<evidence type="ECO:0000256" key="6">
    <source>
        <dbReference type="ARBA" id="ARBA00016939"/>
    </source>
</evidence>
<evidence type="ECO:0000256" key="13">
    <source>
        <dbReference type="ARBA" id="ARBA00023004"/>
    </source>
</evidence>
<evidence type="ECO:0000256" key="14">
    <source>
        <dbReference type="ARBA" id="ARBA00023098"/>
    </source>
</evidence>
<feature type="compositionally biased region" description="Basic and acidic residues" evidence="16">
    <location>
        <begin position="134"/>
        <end position="149"/>
    </location>
</feature>
<evidence type="ECO:0000256" key="9">
    <source>
        <dbReference type="ARBA" id="ARBA00022723"/>
    </source>
</evidence>
<evidence type="ECO:0000313" key="19">
    <source>
        <dbReference type="EMBL" id="KAF4332545.1"/>
    </source>
</evidence>
<evidence type="ECO:0000256" key="8">
    <source>
        <dbReference type="ARBA" id="ARBA00022692"/>
    </source>
</evidence>
<dbReference type="Pfam" id="PF00487">
    <property type="entry name" value="FA_desaturase"/>
    <property type="match status" value="1"/>
</dbReference>
<dbReference type="GO" id="GO:0006665">
    <property type="term" value="P:sphingolipid metabolic process"/>
    <property type="evidence" value="ECO:0007669"/>
    <property type="project" value="UniProtKB-KW"/>
</dbReference>
<keyword evidence="10" id="KW-0746">Sphingolipid metabolism</keyword>
<keyword evidence="11 17" id="KW-1133">Transmembrane helix</keyword>
<feature type="transmembrane region" description="Helical" evidence="17">
    <location>
        <begin position="263"/>
        <end position="285"/>
    </location>
</feature>
<feature type="transmembrane region" description="Helical" evidence="17">
    <location>
        <begin position="217"/>
        <end position="243"/>
    </location>
</feature>
<gene>
    <name evidence="19" type="ORF">FBEOM_13655</name>
</gene>
<protein>
    <recommendedName>
        <fullName evidence="6">Delta 8-(E)-sphingolipid desaturase</fullName>
        <ecNumber evidence="5">1.14.19.18</ecNumber>
    </recommendedName>
</protein>
<evidence type="ECO:0000313" key="20">
    <source>
        <dbReference type="Proteomes" id="UP000730481"/>
    </source>
</evidence>
<feature type="transmembrane region" description="Helical" evidence="17">
    <location>
        <begin position="387"/>
        <end position="406"/>
    </location>
</feature>
<dbReference type="GO" id="GO:0016020">
    <property type="term" value="C:membrane"/>
    <property type="evidence" value="ECO:0007669"/>
    <property type="project" value="UniProtKB-SubCell"/>
</dbReference>
<feature type="domain" description="Cytochrome b5 heme-binding" evidence="18">
    <location>
        <begin position="4"/>
        <end position="79"/>
    </location>
</feature>
<evidence type="ECO:0000256" key="4">
    <source>
        <dbReference type="ARBA" id="ARBA00009295"/>
    </source>
</evidence>
<dbReference type="SUPFAM" id="SSF55856">
    <property type="entry name" value="Cytochrome b5-like heme/steroid binding domain"/>
    <property type="match status" value="1"/>
</dbReference>
<dbReference type="OrthoDB" id="260091at2759"/>
<evidence type="ECO:0000256" key="12">
    <source>
        <dbReference type="ARBA" id="ARBA00023002"/>
    </source>
</evidence>
<dbReference type="Gene3D" id="3.10.120.10">
    <property type="entry name" value="Cytochrome b5-like heme/steroid binding domain"/>
    <property type="match status" value="1"/>
</dbReference>
<comment type="pathway">
    <text evidence="3">Sphingolipid metabolism.</text>
</comment>
<dbReference type="AlphaFoldDB" id="A0A9P5DRD2"/>
<keyword evidence="20" id="KW-1185">Reference proteome</keyword>
<dbReference type="InterPro" id="IPR001199">
    <property type="entry name" value="Cyt_B5-like_heme/steroid-bd"/>
</dbReference>
<accession>A0A9P5DRD2</accession>
<dbReference type="InterPro" id="IPR005804">
    <property type="entry name" value="FA_desaturase_dom"/>
</dbReference>
<comment type="subcellular location">
    <subcellularLocation>
        <location evidence="1">Membrane</location>
        <topology evidence="1">Multi-pass membrane protein</topology>
    </subcellularLocation>
</comment>
<keyword evidence="13" id="KW-0408">Iron</keyword>
<keyword evidence="14" id="KW-0443">Lipid metabolism</keyword>
<evidence type="ECO:0000256" key="15">
    <source>
        <dbReference type="ARBA" id="ARBA00023136"/>
    </source>
</evidence>
<dbReference type="PANTHER" id="PTHR19353:SF30">
    <property type="entry name" value="DELTA 8-(E)-SPHINGOLIPID DESATURASE"/>
    <property type="match status" value="1"/>
</dbReference>
<evidence type="ECO:0000256" key="11">
    <source>
        <dbReference type="ARBA" id="ARBA00022989"/>
    </source>
</evidence>
<dbReference type="PIRSF" id="PIRSF015921">
    <property type="entry name" value="FA_sphinglp_des"/>
    <property type="match status" value="1"/>
</dbReference>
<reference evidence="19" key="1">
    <citation type="journal article" date="2017" name="Mycologia">
        <title>Fusarium algeriense, sp. nov., a novel toxigenic crown rot pathogen of durum wheat from Algeria is nested in the Fusarium burgessii species complex.</title>
        <authorList>
            <person name="Laraba I."/>
            <person name="Keddad A."/>
            <person name="Boureghda H."/>
            <person name="Abdallah N."/>
            <person name="Vaughan M.M."/>
            <person name="Proctor R.H."/>
            <person name="Busman M."/>
            <person name="O'Donnell K."/>
        </authorList>
    </citation>
    <scope>NUCLEOTIDE SEQUENCE</scope>
    <source>
        <strain evidence="19">NRRL 25174</strain>
    </source>
</reference>
<evidence type="ECO:0000256" key="7">
    <source>
        <dbReference type="ARBA" id="ARBA00022617"/>
    </source>
</evidence>
<dbReference type="Proteomes" id="UP000730481">
    <property type="component" value="Unassembled WGS sequence"/>
</dbReference>
<feature type="region of interest" description="Disordered" evidence="16">
    <location>
        <begin position="95"/>
        <end position="149"/>
    </location>
</feature>
<organism evidence="19 20">
    <name type="scientific">Fusarium beomiforme</name>
    <dbReference type="NCBI Taxonomy" id="44412"/>
    <lineage>
        <taxon>Eukaryota</taxon>
        <taxon>Fungi</taxon>
        <taxon>Dikarya</taxon>
        <taxon>Ascomycota</taxon>
        <taxon>Pezizomycotina</taxon>
        <taxon>Sordariomycetes</taxon>
        <taxon>Hypocreomycetidae</taxon>
        <taxon>Hypocreales</taxon>
        <taxon>Nectriaceae</taxon>
        <taxon>Fusarium</taxon>
        <taxon>Fusarium burgessii species complex</taxon>
    </lineage>
</organism>
<dbReference type="PANTHER" id="PTHR19353">
    <property type="entry name" value="FATTY ACID DESATURASE 2"/>
    <property type="match status" value="1"/>
</dbReference>
<evidence type="ECO:0000256" key="3">
    <source>
        <dbReference type="ARBA" id="ARBA00004991"/>
    </source>
</evidence>
<feature type="transmembrane region" description="Helical" evidence="17">
    <location>
        <begin position="347"/>
        <end position="366"/>
    </location>
</feature>
<keyword evidence="7" id="KW-0349">Heme</keyword>
<sequence length="549" mass="63022">MNRDQILTAAAVERMIADGQTIVVYEDSVLKLDGWMDRHPGGRLAVLHMVGRDATDEMKAYHSEATLRTMKAYRIGRKQGSWVNRTPPIRGGIFRRDAQDLELSDETSSVSSDNDDNTSLDDAVSSASSAPSVEDVKGEGLRRRVKSDDARKRTATLRVANAGVAREIQNDLETYPSLDTRVQNDIAKKYQLLHQRIHDEGLYQCPYVEYGKEMARYLTLFTLFGVFFYHQWYITSAVFLGLFWHQIMFTAHDAGHLAITSNFVVDTLIGMFIADFCCGLSIGWWKSSHNVHHLVTNQPEHDPDIQNVPLFATCPSFFKSLRSTYYNFTFVWDAAADFLVPFQKYTYYPIMGIARFNLYLLSWLHVLSEKSSQLGKSRAWWIRPTEITFMACYWFLFGYCLLWRSLPNWTTRVAFVLVSHIVTMPLHVQITLSHWGMSTVDLGETESFAQRQLRTTMDVDCPAWLDFIHGGLQFQAVHHLFPRVPRHNLRKVQVMIREFCNDTGVPYSILNFTDGNRKVLGRLKDVSDQLDIMIKCQQHMARTGESGLH</sequence>
<proteinExistence type="inferred from homology"/>
<evidence type="ECO:0000256" key="10">
    <source>
        <dbReference type="ARBA" id="ARBA00022919"/>
    </source>
</evidence>
<keyword evidence="12" id="KW-0560">Oxidoreductase</keyword>
<feature type="compositionally biased region" description="Low complexity" evidence="16">
    <location>
        <begin position="120"/>
        <end position="133"/>
    </location>
</feature>
<evidence type="ECO:0000256" key="2">
    <source>
        <dbReference type="ARBA" id="ARBA00004760"/>
    </source>
</evidence>
<keyword evidence="9" id="KW-0479">Metal-binding</keyword>
<dbReference type="InterPro" id="IPR012171">
    <property type="entry name" value="Fatty_acid_desaturase"/>
</dbReference>
<dbReference type="CDD" id="cd03506">
    <property type="entry name" value="Delta6-FADS-like"/>
    <property type="match status" value="1"/>
</dbReference>
<dbReference type="GO" id="GO:0016717">
    <property type="term" value="F:oxidoreductase activity, acting on paired donors, with oxidation of a pair of donors resulting in the reduction of molecular oxygen to two molecules of water"/>
    <property type="evidence" value="ECO:0007669"/>
    <property type="project" value="TreeGrafter"/>
</dbReference>
<evidence type="ECO:0000256" key="17">
    <source>
        <dbReference type="SAM" id="Phobius"/>
    </source>
</evidence>
<evidence type="ECO:0000256" key="16">
    <source>
        <dbReference type="SAM" id="MobiDB-lite"/>
    </source>
</evidence>
<keyword evidence="15 17" id="KW-0472">Membrane</keyword>
<dbReference type="EC" id="1.14.19.18" evidence="5"/>
<dbReference type="Pfam" id="PF00173">
    <property type="entry name" value="Cyt-b5"/>
    <property type="match status" value="1"/>
</dbReference>
<evidence type="ECO:0000256" key="5">
    <source>
        <dbReference type="ARBA" id="ARBA00012019"/>
    </source>
</evidence>
<dbReference type="InterPro" id="IPR036400">
    <property type="entry name" value="Cyt_B5-like_heme/steroid_sf"/>
</dbReference>
<dbReference type="PROSITE" id="PS50255">
    <property type="entry name" value="CYTOCHROME_B5_2"/>
    <property type="match status" value="1"/>
</dbReference>
<dbReference type="EMBL" id="PVQB02001043">
    <property type="protein sequence ID" value="KAF4332545.1"/>
    <property type="molecule type" value="Genomic_DNA"/>
</dbReference>
<dbReference type="SMART" id="SM01117">
    <property type="entry name" value="Cyt-b5"/>
    <property type="match status" value="1"/>
</dbReference>
<name>A0A9P5DRD2_9HYPO</name>
<evidence type="ECO:0000259" key="18">
    <source>
        <dbReference type="PROSITE" id="PS50255"/>
    </source>
</evidence>
<comment type="pathway">
    <text evidence="2">Lipid metabolism; sphingolipid metabolism.</text>
</comment>
<comment type="similarity">
    <text evidence="4">Belongs to the fatty acid desaturase type 1 family.</text>
</comment>
<dbReference type="GO" id="GO:0046872">
    <property type="term" value="F:metal ion binding"/>
    <property type="evidence" value="ECO:0007669"/>
    <property type="project" value="UniProtKB-KW"/>
</dbReference>